<protein>
    <recommendedName>
        <fullName evidence="3">SAM-dependent methyltransferase</fullName>
    </recommendedName>
</protein>
<dbReference type="Proteomes" id="UP001589828">
    <property type="component" value="Unassembled WGS sequence"/>
</dbReference>
<evidence type="ECO:0008006" key="3">
    <source>
        <dbReference type="Google" id="ProtNLM"/>
    </source>
</evidence>
<dbReference type="RefSeq" id="WP_377023738.1">
    <property type="nucleotide sequence ID" value="NZ_JBHLTS010000022.1"/>
</dbReference>
<dbReference type="Gene3D" id="3.40.50.150">
    <property type="entry name" value="Vaccinia Virus protein VP39"/>
    <property type="match status" value="1"/>
</dbReference>
<evidence type="ECO:0000313" key="2">
    <source>
        <dbReference type="Proteomes" id="UP001589828"/>
    </source>
</evidence>
<dbReference type="EMBL" id="JBHLTS010000022">
    <property type="protein sequence ID" value="MFC0515946.1"/>
    <property type="molecule type" value="Genomic_DNA"/>
</dbReference>
<reference evidence="1 2" key="1">
    <citation type="submission" date="2024-09" db="EMBL/GenBank/DDBJ databases">
        <authorList>
            <person name="Sun Q."/>
            <person name="Mori K."/>
        </authorList>
    </citation>
    <scope>NUCLEOTIDE SEQUENCE [LARGE SCALE GENOMIC DNA]</scope>
    <source>
        <strain evidence="1 2">NCAIM B.02415</strain>
    </source>
</reference>
<sequence length="200" mass="23621">MYNIRYGLKYLLHRFKANNRHGVHSPFVYKLIDTVIYDYRDQKVYREIENISQKQHPDKRMIKTMPLKVYKLLFRFVVYFKPGTVLFADNKDYIVSSIFGNAVPNTEVVDMKDSAELRQADMILIDAARHSAAEYLERTIPNIHDDTVLIFSGIHRTQNTKQAWEQVKADENVRVTIDLFYIGLVFFKPGMSKEDFRVKY</sequence>
<organism evidence="1 2">
    <name type="scientific">Mucilaginibacter angelicae</name>
    <dbReference type="NCBI Taxonomy" id="869718"/>
    <lineage>
        <taxon>Bacteria</taxon>
        <taxon>Pseudomonadati</taxon>
        <taxon>Bacteroidota</taxon>
        <taxon>Sphingobacteriia</taxon>
        <taxon>Sphingobacteriales</taxon>
        <taxon>Sphingobacteriaceae</taxon>
        <taxon>Mucilaginibacter</taxon>
    </lineage>
</organism>
<gene>
    <name evidence="1" type="ORF">ACFFGT_17110</name>
</gene>
<keyword evidence="2" id="KW-1185">Reference proteome</keyword>
<proteinExistence type="predicted"/>
<dbReference type="InterPro" id="IPR029063">
    <property type="entry name" value="SAM-dependent_MTases_sf"/>
</dbReference>
<name>A0ABV6L8Y5_9SPHI</name>
<comment type="caution">
    <text evidence="1">The sequence shown here is derived from an EMBL/GenBank/DDBJ whole genome shotgun (WGS) entry which is preliminary data.</text>
</comment>
<accession>A0ABV6L8Y5</accession>
<evidence type="ECO:0000313" key="1">
    <source>
        <dbReference type="EMBL" id="MFC0515946.1"/>
    </source>
</evidence>